<sequence>MPHINVDKNLPGIRALMAFSPETAAALSVFTNLLLRTDEGLTMAERELIATHVSNLNNCFYCEHSHGAIAACYLDGNADLVEQVTQNYAEAAISEKLKALLSIAGSVQKGGKFVTTKQVDAAKSLGATDKDIHDTVLIAAAFCMYNRYVDGLAADTPTDLSSYSLRAQQIAEKGYGTHIFTTKQPVANNKEA</sequence>
<evidence type="ECO:0000313" key="2">
    <source>
        <dbReference type="EMBL" id="QHT65273.1"/>
    </source>
</evidence>
<name>A0A6C0GBR0_9BACT</name>
<dbReference type="GO" id="GO:0051920">
    <property type="term" value="F:peroxiredoxin activity"/>
    <property type="evidence" value="ECO:0007669"/>
    <property type="project" value="InterPro"/>
</dbReference>
<keyword evidence="2" id="KW-0575">Peroxidase</keyword>
<reference evidence="2 3" key="1">
    <citation type="submission" date="2020-01" db="EMBL/GenBank/DDBJ databases">
        <authorList>
            <person name="Kim M.K."/>
        </authorList>
    </citation>
    <scope>NUCLEOTIDE SEQUENCE [LARGE SCALE GENOMIC DNA]</scope>
    <source>
        <strain evidence="2 3">172606-1</strain>
    </source>
</reference>
<evidence type="ECO:0000259" key="1">
    <source>
        <dbReference type="Pfam" id="PF02627"/>
    </source>
</evidence>
<keyword evidence="3" id="KW-1185">Reference proteome</keyword>
<evidence type="ECO:0000313" key="3">
    <source>
        <dbReference type="Proteomes" id="UP000480178"/>
    </source>
</evidence>
<dbReference type="EMBL" id="CP048222">
    <property type="protein sequence ID" value="QHT65273.1"/>
    <property type="molecule type" value="Genomic_DNA"/>
</dbReference>
<dbReference type="RefSeq" id="WP_162441361.1">
    <property type="nucleotide sequence ID" value="NZ_CP048222.1"/>
</dbReference>
<accession>A0A6C0GBR0</accession>
<protein>
    <submittedName>
        <fullName evidence="2">Peroxidase-related enzyme</fullName>
    </submittedName>
</protein>
<dbReference type="Proteomes" id="UP000480178">
    <property type="component" value="Chromosome"/>
</dbReference>
<dbReference type="SUPFAM" id="SSF69118">
    <property type="entry name" value="AhpD-like"/>
    <property type="match status" value="1"/>
</dbReference>
<feature type="domain" description="Carboxymuconolactone decarboxylase-like" evidence="1">
    <location>
        <begin position="21"/>
        <end position="70"/>
    </location>
</feature>
<dbReference type="PANTHER" id="PTHR35446">
    <property type="entry name" value="SI:CH211-175M2.5"/>
    <property type="match status" value="1"/>
</dbReference>
<organism evidence="2 3">
    <name type="scientific">Rhodocytophaga rosea</name>
    <dbReference type="NCBI Taxonomy" id="2704465"/>
    <lineage>
        <taxon>Bacteria</taxon>
        <taxon>Pseudomonadati</taxon>
        <taxon>Bacteroidota</taxon>
        <taxon>Cytophagia</taxon>
        <taxon>Cytophagales</taxon>
        <taxon>Rhodocytophagaceae</taxon>
        <taxon>Rhodocytophaga</taxon>
    </lineage>
</organism>
<dbReference type="InterPro" id="IPR029032">
    <property type="entry name" value="AhpD-like"/>
</dbReference>
<gene>
    <name evidence="2" type="ORF">GXP67_00580</name>
</gene>
<keyword evidence="2" id="KW-0560">Oxidoreductase</keyword>
<dbReference type="InterPro" id="IPR010195">
    <property type="entry name" value="Uncharacterised_peroxidase-rel"/>
</dbReference>
<dbReference type="PANTHER" id="PTHR35446:SF2">
    <property type="entry name" value="CARBOXYMUCONOLACTONE DECARBOXYLASE-LIKE DOMAIN-CONTAINING PROTEIN"/>
    <property type="match status" value="1"/>
</dbReference>
<dbReference type="Gene3D" id="1.20.1290.10">
    <property type="entry name" value="AhpD-like"/>
    <property type="match status" value="1"/>
</dbReference>
<proteinExistence type="predicted"/>
<feature type="domain" description="Carboxymuconolactone decarboxylase-like" evidence="1">
    <location>
        <begin position="89"/>
        <end position="154"/>
    </location>
</feature>
<dbReference type="KEGG" id="rhoz:GXP67_00580"/>
<dbReference type="Pfam" id="PF02627">
    <property type="entry name" value="CMD"/>
    <property type="match status" value="2"/>
</dbReference>
<dbReference type="AlphaFoldDB" id="A0A6C0GBR0"/>
<dbReference type="InterPro" id="IPR003779">
    <property type="entry name" value="CMD-like"/>
</dbReference>
<dbReference type="NCBIfam" id="TIGR01926">
    <property type="entry name" value="peroxid_rel"/>
    <property type="match status" value="1"/>
</dbReference>